<organism evidence="1 2">
    <name type="scientific">Vitis vinifera</name>
    <name type="common">Grape</name>
    <dbReference type="NCBI Taxonomy" id="29760"/>
    <lineage>
        <taxon>Eukaryota</taxon>
        <taxon>Viridiplantae</taxon>
        <taxon>Streptophyta</taxon>
        <taxon>Embryophyta</taxon>
        <taxon>Tracheophyta</taxon>
        <taxon>Spermatophyta</taxon>
        <taxon>Magnoliopsida</taxon>
        <taxon>eudicotyledons</taxon>
        <taxon>Gunneridae</taxon>
        <taxon>Pentapetalae</taxon>
        <taxon>rosids</taxon>
        <taxon>Vitales</taxon>
        <taxon>Vitaceae</taxon>
        <taxon>Viteae</taxon>
        <taxon>Vitis</taxon>
    </lineage>
</organism>
<sequence>MLSNCGPLSAIMFGGFRTADDVFPYEFGDIFVFDASICFSFHPFTEVIRGDEQNFFWAGAAGGTPKVGTCEGSFVQVPPIRVKRAACTRICVPAWDPRQSACPEVPYNVVRPLLAVCLLPQWCCKWKLPDGRVGLHMYRQQYGFFDREGGSYACQGVERPFSVRLIFSIVHSVNRCKTRSLETDRARARSNPDRMASYSASLLEGGTPAGWLAPDVLLLGIVAGALPRILTIGRLHRLAKSTILLRLVLCVGWAFGVFQHEVSHHLAFHGQSGMLRRGWSVSTTTGGLGNRGGASGRHFEELRPLAPSLNTWFLRPPMLC</sequence>
<comment type="caution">
    <text evidence="1">The sequence shown here is derived from an EMBL/GenBank/DDBJ whole genome shotgun (WGS) entry which is preliminary data.</text>
</comment>
<reference evidence="1 2" key="1">
    <citation type="journal article" date="2018" name="PLoS Genet.">
        <title>Population sequencing reveals clonal diversity and ancestral inbreeding in the grapevine cultivar Chardonnay.</title>
        <authorList>
            <person name="Roach M.J."/>
            <person name="Johnson D.L."/>
            <person name="Bohlmann J."/>
            <person name="van Vuuren H.J."/>
            <person name="Jones S.J."/>
            <person name="Pretorius I.S."/>
            <person name="Schmidt S.A."/>
            <person name="Borneman A.R."/>
        </authorList>
    </citation>
    <scope>NUCLEOTIDE SEQUENCE [LARGE SCALE GENOMIC DNA]</scope>
    <source>
        <strain evidence="2">cv. Chardonnay</strain>
        <tissue evidence="1">Leaf</tissue>
    </source>
</reference>
<protein>
    <submittedName>
        <fullName evidence="1">Uncharacterized protein</fullName>
    </submittedName>
</protein>
<accession>A0A438FGH8</accession>
<proteinExistence type="predicted"/>
<gene>
    <name evidence="1" type="ORF">CK203_113308</name>
</gene>
<dbReference type="AlphaFoldDB" id="A0A438FGH8"/>
<dbReference type="Proteomes" id="UP000288805">
    <property type="component" value="Unassembled WGS sequence"/>
</dbReference>
<dbReference type="EMBL" id="QGNW01000908">
    <property type="protein sequence ID" value="RVW59095.1"/>
    <property type="molecule type" value="Genomic_DNA"/>
</dbReference>
<evidence type="ECO:0000313" key="1">
    <source>
        <dbReference type="EMBL" id="RVW59095.1"/>
    </source>
</evidence>
<evidence type="ECO:0000313" key="2">
    <source>
        <dbReference type="Proteomes" id="UP000288805"/>
    </source>
</evidence>
<name>A0A438FGH8_VITVI</name>